<evidence type="ECO:0000256" key="14">
    <source>
        <dbReference type="SAM" id="MobiDB-lite"/>
    </source>
</evidence>
<protein>
    <recommendedName>
        <fullName evidence="3">Store-operated calcium entry-associated regulatory factor</fullName>
    </recommendedName>
    <alternativeName>
        <fullName evidence="13">Transmembrane protein 66</fullName>
    </alternativeName>
</protein>
<dbReference type="GO" id="GO:0006816">
    <property type="term" value="P:calcium ion transport"/>
    <property type="evidence" value="ECO:0007669"/>
    <property type="project" value="UniProtKB-KW"/>
</dbReference>
<evidence type="ECO:0000313" key="19">
    <source>
        <dbReference type="Proteomes" id="UP000309601"/>
    </source>
</evidence>
<evidence type="ECO:0000256" key="12">
    <source>
        <dbReference type="ARBA" id="ARBA00023136"/>
    </source>
</evidence>
<accession>A0A4T0NES2</accession>
<feature type="transmembrane region" description="Helical" evidence="15">
    <location>
        <begin position="116"/>
        <end position="136"/>
    </location>
</feature>
<evidence type="ECO:0000313" key="16">
    <source>
        <dbReference type="EMBL" id="TIB95301.1"/>
    </source>
</evidence>
<dbReference type="Proteomes" id="UP000309601">
    <property type="component" value="Unassembled WGS sequence"/>
</dbReference>
<dbReference type="AlphaFoldDB" id="A0A4T0NES2"/>
<feature type="compositionally biased region" description="Basic and acidic residues" evidence="14">
    <location>
        <begin position="191"/>
        <end position="200"/>
    </location>
</feature>
<dbReference type="PANTHER" id="PTHR15929">
    <property type="entry name" value="STORE-OPERATED CALCIUM ENTRY-ASSOCIATED REGULATORY FACTOR"/>
    <property type="match status" value="1"/>
</dbReference>
<name>A0A4T0NES2_9BASI</name>
<dbReference type="InterPro" id="IPR009567">
    <property type="entry name" value="SARAF"/>
</dbReference>
<comment type="caution">
    <text evidence="16">The sequence shown here is derived from an EMBL/GenBank/DDBJ whole genome shotgun (WGS) entry which is preliminary data.</text>
</comment>
<evidence type="ECO:0000256" key="11">
    <source>
        <dbReference type="ARBA" id="ARBA00023065"/>
    </source>
</evidence>
<keyword evidence="5" id="KW-0109">Calcium transport</keyword>
<dbReference type="Pfam" id="PF06682">
    <property type="entry name" value="SARAF"/>
    <property type="match status" value="1"/>
</dbReference>
<feature type="region of interest" description="Disordered" evidence="14">
    <location>
        <begin position="191"/>
        <end position="221"/>
    </location>
</feature>
<proteinExistence type="inferred from homology"/>
<dbReference type="EMBL" id="SPRW01000091">
    <property type="protein sequence ID" value="TIC60366.1"/>
    <property type="molecule type" value="Genomic_DNA"/>
</dbReference>
<evidence type="ECO:0000256" key="2">
    <source>
        <dbReference type="ARBA" id="ARBA00006833"/>
    </source>
</evidence>
<keyword evidence="4" id="KW-0813">Transport</keyword>
<keyword evidence="6 15" id="KW-0812">Transmembrane</keyword>
<dbReference type="PANTHER" id="PTHR15929:SF0">
    <property type="entry name" value="STORE-OPERATED CALCIUM ENTRY-ASSOCIATED REGULATORY FACTOR"/>
    <property type="match status" value="1"/>
</dbReference>
<evidence type="ECO:0000256" key="10">
    <source>
        <dbReference type="ARBA" id="ARBA00022989"/>
    </source>
</evidence>
<keyword evidence="11" id="KW-0406">Ion transport</keyword>
<comment type="subcellular location">
    <subcellularLocation>
        <location evidence="1">Endoplasmic reticulum membrane</location>
        <topology evidence="1">Single-pass type I membrane protein</topology>
    </subcellularLocation>
</comment>
<evidence type="ECO:0000256" key="5">
    <source>
        <dbReference type="ARBA" id="ARBA00022568"/>
    </source>
</evidence>
<dbReference type="GO" id="GO:2001256">
    <property type="term" value="P:regulation of store-operated calcium entry"/>
    <property type="evidence" value="ECO:0007669"/>
    <property type="project" value="InterPro"/>
</dbReference>
<dbReference type="GO" id="GO:0005789">
    <property type="term" value="C:endoplasmic reticulum membrane"/>
    <property type="evidence" value="ECO:0007669"/>
    <property type="project" value="UniProtKB-SubCell"/>
</dbReference>
<gene>
    <name evidence="17" type="ORF">E3Q02_04326</name>
    <name evidence="16" type="ORF">E3Q17_04323</name>
</gene>
<organism evidence="16 18">
    <name type="scientific">Wallemia mellicola</name>
    <dbReference type="NCBI Taxonomy" id="1708541"/>
    <lineage>
        <taxon>Eukaryota</taxon>
        <taxon>Fungi</taxon>
        <taxon>Dikarya</taxon>
        <taxon>Basidiomycota</taxon>
        <taxon>Wallemiomycotina</taxon>
        <taxon>Wallemiomycetes</taxon>
        <taxon>Wallemiales</taxon>
        <taxon>Wallemiaceae</taxon>
        <taxon>Wallemia</taxon>
    </lineage>
</organism>
<dbReference type="OMA" id="DVQWRCD"/>
<evidence type="ECO:0000313" key="18">
    <source>
        <dbReference type="Proteomes" id="UP000307169"/>
    </source>
</evidence>
<dbReference type="Proteomes" id="UP000307169">
    <property type="component" value="Unassembled WGS sequence"/>
</dbReference>
<evidence type="ECO:0000256" key="6">
    <source>
        <dbReference type="ARBA" id="ARBA00022692"/>
    </source>
</evidence>
<evidence type="ECO:0000256" key="4">
    <source>
        <dbReference type="ARBA" id="ARBA00022448"/>
    </source>
</evidence>
<evidence type="ECO:0000256" key="8">
    <source>
        <dbReference type="ARBA" id="ARBA00022824"/>
    </source>
</evidence>
<evidence type="ECO:0000256" key="1">
    <source>
        <dbReference type="ARBA" id="ARBA00004115"/>
    </source>
</evidence>
<reference evidence="18 19" key="1">
    <citation type="submission" date="2019-03" db="EMBL/GenBank/DDBJ databases">
        <title>Sequencing 25 genomes of Wallemia mellicola.</title>
        <authorList>
            <person name="Gostincar C."/>
        </authorList>
    </citation>
    <scope>NUCLEOTIDE SEQUENCE [LARGE SCALE GENOMIC DNA]</scope>
    <source>
        <strain evidence="16 18">EXF-1262</strain>
        <strain evidence="17 19">EXF-1274</strain>
    </source>
</reference>
<sequence>MSRIRLSKIESLNFEADEYTTGRRLDPVLQLQCTGKGNNCAYQPESVHCENRGYDDYSNKIQWKCTTSLPANLKLGKVKVNCEQWDENGDVDYILKGSCALKYNLVSVDQGSDKSASTFFGVIFFVILAIILYNLFCGARRRDTMSGSSYDPNVPPPPYTPKNDQWRPGFWTGLGVGGAGAHLYDQFQNRDSHHHSDNFDSRPGPATHYESSTSYGGTDTR</sequence>
<keyword evidence="7" id="KW-0732">Signal</keyword>
<evidence type="ECO:0000256" key="13">
    <source>
        <dbReference type="ARBA" id="ARBA00031116"/>
    </source>
</evidence>
<evidence type="ECO:0000313" key="17">
    <source>
        <dbReference type="EMBL" id="TIC60366.1"/>
    </source>
</evidence>
<feature type="compositionally biased region" description="Polar residues" evidence="14">
    <location>
        <begin position="209"/>
        <end position="221"/>
    </location>
</feature>
<comment type="similarity">
    <text evidence="2">Belongs to the SARAF family.</text>
</comment>
<keyword evidence="12 15" id="KW-0472">Membrane</keyword>
<keyword evidence="9" id="KW-0106">Calcium</keyword>
<keyword evidence="8" id="KW-0256">Endoplasmic reticulum</keyword>
<evidence type="ECO:0000256" key="7">
    <source>
        <dbReference type="ARBA" id="ARBA00022729"/>
    </source>
</evidence>
<dbReference type="EMBL" id="SPRH01000098">
    <property type="protein sequence ID" value="TIB95301.1"/>
    <property type="molecule type" value="Genomic_DNA"/>
</dbReference>
<evidence type="ECO:0000256" key="9">
    <source>
        <dbReference type="ARBA" id="ARBA00022837"/>
    </source>
</evidence>
<evidence type="ECO:0000256" key="15">
    <source>
        <dbReference type="SAM" id="Phobius"/>
    </source>
</evidence>
<evidence type="ECO:0000256" key="3">
    <source>
        <dbReference type="ARBA" id="ARBA00016584"/>
    </source>
</evidence>
<keyword evidence="10 15" id="KW-1133">Transmembrane helix</keyword>